<feature type="compositionally biased region" description="Basic residues" evidence="1">
    <location>
        <begin position="13"/>
        <end position="32"/>
    </location>
</feature>
<proteinExistence type="predicted"/>
<feature type="region of interest" description="Disordered" evidence="1">
    <location>
        <begin position="1"/>
        <end position="32"/>
    </location>
</feature>
<dbReference type="EMBL" id="CM007647">
    <property type="protein sequence ID" value="ONL95375.1"/>
    <property type="molecule type" value="Genomic_DNA"/>
</dbReference>
<dbReference type="AlphaFoldDB" id="A0A1D6JU80"/>
<protein>
    <submittedName>
        <fullName evidence="2">Protein LOW PSII ACCUMULATION 3 chloroplastic</fullName>
    </submittedName>
</protein>
<sequence>MSQRGETGSGDRRPHRRRPRDQGVHRCHCRHPPRPHAWECASRRRHAIRFNRLRQPLHAAGGGEMKWGLAAVMASTTTVARDFSGDKCRRSEETAGYKDLQLQLPSKTDLQPPATLMAVMPSRETDNIAEHGHNAAKHVASLISVDTPKVGPDIQQHTTKKSSIITDKKAMKKLFVSQLECKDTPDEPRSARRVNPRVAEKEIVVVLSFASVALVESSVAVVDHLTFLVSHLPPLQNLTAASSSSLQDPIMEEGARTEEVPVQRCALPNAPDTVFISINGCIQHWFKALLLALQKIKVSQEQKKICIATTEPLLMFALSCGMYSSPKVSCQSILGFDFSDDNEVLHNRLPGVDTDRQESDEPPSVYIFINSSMCHLASIEKYVENFATFVPVLLFNLELDTFQYVSYIPNHCLFMRQWLMQFTIQFYRGLMGFPQKVCTTGFFLSSSQYFISDDMTITRSYHKLLEYICSTFFCSLVCLWGKDTNFVELVGFAMQFIFIYTKELLRVIGLQEEGSSLEFLRRGYKNATWWE</sequence>
<reference evidence="2" key="1">
    <citation type="submission" date="2015-12" db="EMBL/GenBank/DDBJ databases">
        <title>Update maize B73 reference genome by single molecule sequencing technologies.</title>
        <authorList>
            <consortium name="Maize Genome Sequencing Project"/>
            <person name="Ware D."/>
        </authorList>
    </citation>
    <scope>NUCLEOTIDE SEQUENCE [LARGE SCALE GENOMIC DNA]</scope>
    <source>
        <tissue evidence="2">Seedling</tissue>
    </source>
</reference>
<dbReference type="ExpressionAtlas" id="A0A1D6JU80">
    <property type="expression patterns" value="baseline and differential"/>
</dbReference>
<evidence type="ECO:0000256" key="1">
    <source>
        <dbReference type="SAM" id="MobiDB-lite"/>
    </source>
</evidence>
<organism evidence="2">
    <name type="scientific">Zea mays</name>
    <name type="common">Maize</name>
    <dbReference type="NCBI Taxonomy" id="4577"/>
    <lineage>
        <taxon>Eukaryota</taxon>
        <taxon>Viridiplantae</taxon>
        <taxon>Streptophyta</taxon>
        <taxon>Embryophyta</taxon>
        <taxon>Tracheophyta</taxon>
        <taxon>Spermatophyta</taxon>
        <taxon>Magnoliopsida</taxon>
        <taxon>Liliopsida</taxon>
        <taxon>Poales</taxon>
        <taxon>Poaceae</taxon>
        <taxon>PACMAD clade</taxon>
        <taxon>Panicoideae</taxon>
        <taxon>Andropogonodae</taxon>
        <taxon>Andropogoneae</taxon>
        <taxon>Tripsacinae</taxon>
        <taxon>Zea</taxon>
    </lineage>
</organism>
<accession>A0A1D6JU80</accession>
<gene>
    <name evidence="2" type="ORF">ZEAMMB73_Zm00001d028295</name>
</gene>
<dbReference type="InParanoid" id="A0A1D6JU80"/>
<dbReference type="PANTHER" id="PTHR34051:SF2">
    <property type="entry name" value="PROTEIN LPA3"/>
    <property type="match status" value="1"/>
</dbReference>
<name>A0A1D6JU80_MAIZE</name>
<dbReference type="InterPro" id="IPR044687">
    <property type="entry name" value="LPA3"/>
</dbReference>
<evidence type="ECO:0000313" key="2">
    <source>
        <dbReference type="EMBL" id="ONL95375.1"/>
    </source>
</evidence>
<dbReference type="PANTHER" id="PTHR34051">
    <property type="entry name" value="PROTEIN LOW PSII ACCUMULATION 3, CHLOROPLASTIC"/>
    <property type="match status" value="1"/>
</dbReference>